<evidence type="ECO:0000256" key="1">
    <source>
        <dbReference type="ARBA" id="ARBA00005495"/>
    </source>
</evidence>
<accession>A0ABS5VZM8</accession>
<dbReference type="PROSITE" id="PS51891">
    <property type="entry name" value="CENP_V_GFA"/>
    <property type="match status" value="1"/>
</dbReference>
<keyword evidence="6" id="KW-1185">Reference proteome</keyword>
<keyword evidence="3" id="KW-0862">Zinc</keyword>
<dbReference type="InterPro" id="IPR052355">
    <property type="entry name" value="CENP-V-like"/>
</dbReference>
<proteinExistence type="inferred from homology"/>
<reference evidence="5 6" key="1">
    <citation type="submission" date="2021-05" db="EMBL/GenBank/DDBJ databases">
        <title>Croceibacterium sp. LX-88 genome sequence.</title>
        <authorList>
            <person name="Luo X."/>
        </authorList>
    </citation>
    <scope>NUCLEOTIDE SEQUENCE [LARGE SCALE GENOMIC DNA]</scope>
    <source>
        <strain evidence="5 6">LX-88</strain>
    </source>
</reference>
<dbReference type="EMBL" id="JAHFVK010000001">
    <property type="protein sequence ID" value="MBT2132985.1"/>
    <property type="molecule type" value="Genomic_DNA"/>
</dbReference>
<dbReference type="PANTHER" id="PTHR28620">
    <property type="entry name" value="CENTROMERE PROTEIN V"/>
    <property type="match status" value="1"/>
</dbReference>
<dbReference type="Proteomes" id="UP000811255">
    <property type="component" value="Unassembled WGS sequence"/>
</dbReference>
<dbReference type="Pfam" id="PF04828">
    <property type="entry name" value="GFA"/>
    <property type="match status" value="1"/>
</dbReference>
<dbReference type="RefSeq" id="WP_214534232.1">
    <property type="nucleotide sequence ID" value="NZ_JAHFVK010000001.1"/>
</dbReference>
<comment type="caution">
    <text evidence="5">The sequence shown here is derived from an EMBL/GenBank/DDBJ whole genome shotgun (WGS) entry which is preliminary data.</text>
</comment>
<dbReference type="InterPro" id="IPR006913">
    <property type="entry name" value="CENP-V/GFA"/>
</dbReference>
<comment type="similarity">
    <text evidence="1">Belongs to the Gfa family.</text>
</comment>
<organism evidence="5 6">
    <name type="scientific">Croceibacterium selenioxidans</name>
    <dbReference type="NCBI Taxonomy" id="2838833"/>
    <lineage>
        <taxon>Bacteria</taxon>
        <taxon>Pseudomonadati</taxon>
        <taxon>Pseudomonadota</taxon>
        <taxon>Alphaproteobacteria</taxon>
        <taxon>Sphingomonadales</taxon>
        <taxon>Erythrobacteraceae</taxon>
        <taxon>Croceibacterium</taxon>
    </lineage>
</organism>
<dbReference type="InterPro" id="IPR011057">
    <property type="entry name" value="Mss4-like_sf"/>
</dbReference>
<gene>
    <name evidence="5" type="ORF">KK137_01450</name>
</gene>
<feature type="domain" description="CENP-V/GFA" evidence="4">
    <location>
        <begin position="1"/>
        <end position="118"/>
    </location>
</feature>
<evidence type="ECO:0000313" key="5">
    <source>
        <dbReference type="EMBL" id="MBT2132985.1"/>
    </source>
</evidence>
<dbReference type="SUPFAM" id="SSF51316">
    <property type="entry name" value="Mss4-like"/>
    <property type="match status" value="1"/>
</dbReference>
<evidence type="ECO:0000313" key="6">
    <source>
        <dbReference type="Proteomes" id="UP000811255"/>
    </source>
</evidence>
<dbReference type="Gene3D" id="2.170.150.70">
    <property type="match status" value="1"/>
</dbReference>
<name>A0ABS5VZM8_9SPHN</name>
<sequence length="137" mass="15098">MKLSCHCGQIRIDLNKRPDYVNECNCSLCCKTGARWGYFHPSEVAVEGASSSYVRDDKDDAGAEIHFCPRCGSTTHFTLTESAVSRFGNSLAGVNLRLADENDLVGIELRYPDGRAWSGEGDFGYVREARILGQRTG</sequence>
<keyword evidence="2" id="KW-0479">Metal-binding</keyword>
<dbReference type="PANTHER" id="PTHR28620:SF1">
    <property type="entry name" value="CENP-V_GFA DOMAIN-CONTAINING PROTEIN"/>
    <property type="match status" value="1"/>
</dbReference>
<evidence type="ECO:0000259" key="4">
    <source>
        <dbReference type="PROSITE" id="PS51891"/>
    </source>
</evidence>
<evidence type="ECO:0000256" key="3">
    <source>
        <dbReference type="ARBA" id="ARBA00022833"/>
    </source>
</evidence>
<evidence type="ECO:0000256" key="2">
    <source>
        <dbReference type="ARBA" id="ARBA00022723"/>
    </source>
</evidence>
<protein>
    <submittedName>
        <fullName evidence="5">Aldehyde-activating protein</fullName>
    </submittedName>
</protein>